<evidence type="ECO:0000313" key="1">
    <source>
        <dbReference type="EMBL" id="CAG7636646.1"/>
    </source>
</evidence>
<organism evidence="1 2">
    <name type="scientific">Actinacidiphila bryophytorum</name>
    <dbReference type="NCBI Taxonomy" id="1436133"/>
    <lineage>
        <taxon>Bacteria</taxon>
        <taxon>Bacillati</taxon>
        <taxon>Actinomycetota</taxon>
        <taxon>Actinomycetes</taxon>
        <taxon>Kitasatosporales</taxon>
        <taxon>Streptomycetaceae</taxon>
        <taxon>Actinacidiphila</taxon>
    </lineage>
</organism>
<comment type="caution">
    <text evidence="1">The sequence shown here is derived from an EMBL/GenBank/DDBJ whole genome shotgun (WGS) entry which is preliminary data.</text>
</comment>
<name>A0A9W4H0A8_9ACTN</name>
<proteinExistence type="predicted"/>
<dbReference type="AlphaFoldDB" id="A0A9W4H0A8"/>
<evidence type="ECO:0000313" key="2">
    <source>
        <dbReference type="Proteomes" id="UP001153328"/>
    </source>
</evidence>
<sequence>MSWEARARTSSSSGASRLTSRAAASRAFMARLACGTRVSTARRTAGTTKAGPAASSVVVVVSVRVVSVLMAVNLRAEWIVGKVHFHG</sequence>
<protein>
    <submittedName>
        <fullName evidence="1">Uncharacterized protein</fullName>
    </submittedName>
</protein>
<dbReference type="Proteomes" id="UP001153328">
    <property type="component" value="Unassembled WGS sequence"/>
</dbReference>
<gene>
    <name evidence="1" type="ORF">SBRY_30041</name>
</gene>
<reference evidence="1" key="1">
    <citation type="submission" date="2021-06" db="EMBL/GenBank/DDBJ databases">
        <authorList>
            <person name="Arsene-Ploetze F."/>
        </authorList>
    </citation>
    <scope>NUCLEOTIDE SEQUENCE</scope>
    <source>
        <strain evidence="1">SBRY1</strain>
    </source>
</reference>
<keyword evidence="2" id="KW-1185">Reference proteome</keyword>
<accession>A0A9W4H0A8</accession>
<dbReference type="EMBL" id="CAJVAX010000017">
    <property type="protein sequence ID" value="CAG7636646.1"/>
    <property type="molecule type" value="Genomic_DNA"/>
</dbReference>